<evidence type="ECO:0000313" key="1">
    <source>
        <dbReference type="EMBL" id="KAK6736606.1"/>
    </source>
</evidence>
<evidence type="ECO:0000313" key="2">
    <source>
        <dbReference type="Proteomes" id="UP001303046"/>
    </source>
</evidence>
<gene>
    <name evidence="1" type="primary">Necator_chrII.g7148</name>
    <name evidence="1" type="ORF">RB195_019355</name>
</gene>
<dbReference type="Proteomes" id="UP001303046">
    <property type="component" value="Unassembled WGS sequence"/>
</dbReference>
<reference evidence="1 2" key="1">
    <citation type="submission" date="2023-08" db="EMBL/GenBank/DDBJ databases">
        <title>A Necator americanus chromosomal reference genome.</title>
        <authorList>
            <person name="Ilik V."/>
            <person name="Petrzelkova K.J."/>
            <person name="Pardy F."/>
            <person name="Fuh T."/>
            <person name="Niatou-Singa F.S."/>
            <person name="Gouil Q."/>
            <person name="Baker L."/>
            <person name="Ritchie M.E."/>
            <person name="Jex A.R."/>
            <person name="Gazzola D."/>
            <person name="Li H."/>
            <person name="Toshio Fujiwara R."/>
            <person name="Zhan B."/>
            <person name="Aroian R.V."/>
            <person name="Pafco B."/>
            <person name="Schwarz E.M."/>
        </authorList>
    </citation>
    <scope>NUCLEOTIDE SEQUENCE [LARGE SCALE GENOMIC DNA]</scope>
    <source>
        <strain evidence="1 2">Aroian</strain>
        <tissue evidence="1">Whole animal</tissue>
    </source>
</reference>
<sequence>MHQVCSSESEGRETRLALMQFQTIDTAVAAEPLTDCAAPVPIKMHSYEMPNGQEYGRARSLGLTSSVVAKGVSPSRQILPQNLPAVKNMVPFIFSRMLCCVVEIVKHRGLITCFRSRRSNF</sequence>
<dbReference type="EMBL" id="JAVFWL010000002">
    <property type="protein sequence ID" value="KAK6736606.1"/>
    <property type="molecule type" value="Genomic_DNA"/>
</dbReference>
<organism evidence="1 2">
    <name type="scientific">Necator americanus</name>
    <name type="common">Human hookworm</name>
    <dbReference type="NCBI Taxonomy" id="51031"/>
    <lineage>
        <taxon>Eukaryota</taxon>
        <taxon>Metazoa</taxon>
        <taxon>Ecdysozoa</taxon>
        <taxon>Nematoda</taxon>
        <taxon>Chromadorea</taxon>
        <taxon>Rhabditida</taxon>
        <taxon>Rhabditina</taxon>
        <taxon>Rhabditomorpha</taxon>
        <taxon>Strongyloidea</taxon>
        <taxon>Ancylostomatidae</taxon>
        <taxon>Bunostominae</taxon>
        <taxon>Necator</taxon>
    </lineage>
</organism>
<keyword evidence="2" id="KW-1185">Reference proteome</keyword>
<name>A0ABR1CFE3_NECAM</name>
<comment type="caution">
    <text evidence="1">The sequence shown here is derived from an EMBL/GenBank/DDBJ whole genome shotgun (WGS) entry which is preliminary data.</text>
</comment>
<proteinExistence type="predicted"/>
<accession>A0ABR1CFE3</accession>
<protein>
    <submittedName>
        <fullName evidence="1">Uncharacterized protein</fullName>
    </submittedName>
</protein>